<reference evidence="2 3" key="1">
    <citation type="submission" date="2024-02" db="EMBL/GenBank/DDBJ databases">
        <authorList>
            <person name="Vignale AGUSTIN F."/>
            <person name="Sosa J E."/>
            <person name="Modenutti C."/>
        </authorList>
    </citation>
    <scope>NUCLEOTIDE SEQUENCE [LARGE SCALE GENOMIC DNA]</scope>
</reference>
<sequence length="138" mass="15135">MGQIASDKLEFNSNSSDLSWQGMFRSASFRKPGNKLEYNSGSSGSDLSWQDMFRSASFRMPSSNLPKDLMTLRSVSFRLPAGSCHESYSPMQLSPAGGNAQSSHNTGSDNHQMKEKVSNDSVTQNTYPTNPMVVVVID</sequence>
<dbReference type="AlphaFoldDB" id="A0ABC8RNE1"/>
<proteinExistence type="predicted"/>
<gene>
    <name evidence="2" type="ORF">ILEXP_LOCUS12873</name>
</gene>
<comment type="caution">
    <text evidence="2">The sequence shown here is derived from an EMBL/GenBank/DDBJ whole genome shotgun (WGS) entry which is preliminary data.</text>
</comment>
<evidence type="ECO:0000256" key="1">
    <source>
        <dbReference type="SAM" id="MobiDB-lite"/>
    </source>
</evidence>
<feature type="compositionally biased region" description="Polar residues" evidence="1">
    <location>
        <begin position="99"/>
        <end position="110"/>
    </location>
</feature>
<keyword evidence="3" id="KW-1185">Reference proteome</keyword>
<feature type="region of interest" description="Disordered" evidence="1">
    <location>
        <begin position="88"/>
        <end position="129"/>
    </location>
</feature>
<dbReference type="EMBL" id="CAUOFW020001458">
    <property type="protein sequence ID" value="CAK9145080.1"/>
    <property type="molecule type" value="Genomic_DNA"/>
</dbReference>
<accession>A0ABC8RNE1</accession>
<organism evidence="2 3">
    <name type="scientific">Ilex paraguariensis</name>
    <name type="common">yerba mate</name>
    <dbReference type="NCBI Taxonomy" id="185542"/>
    <lineage>
        <taxon>Eukaryota</taxon>
        <taxon>Viridiplantae</taxon>
        <taxon>Streptophyta</taxon>
        <taxon>Embryophyta</taxon>
        <taxon>Tracheophyta</taxon>
        <taxon>Spermatophyta</taxon>
        <taxon>Magnoliopsida</taxon>
        <taxon>eudicotyledons</taxon>
        <taxon>Gunneridae</taxon>
        <taxon>Pentapetalae</taxon>
        <taxon>asterids</taxon>
        <taxon>campanulids</taxon>
        <taxon>Aquifoliales</taxon>
        <taxon>Aquifoliaceae</taxon>
        <taxon>Ilex</taxon>
    </lineage>
</organism>
<protein>
    <submittedName>
        <fullName evidence="2">Uncharacterized protein</fullName>
    </submittedName>
</protein>
<evidence type="ECO:0000313" key="3">
    <source>
        <dbReference type="Proteomes" id="UP001642360"/>
    </source>
</evidence>
<feature type="compositionally biased region" description="Polar residues" evidence="1">
    <location>
        <begin position="119"/>
        <end position="129"/>
    </location>
</feature>
<dbReference type="Proteomes" id="UP001642360">
    <property type="component" value="Unassembled WGS sequence"/>
</dbReference>
<evidence type="ECO:0000313" key="2">
    <source>
        <dbReference type="EMBL" id="CAK9145080.1"/>
    </source>
</evidence>
<name>A0ABC8RNE1_9AQUA</name>